<evidence type="ECO:0000313" key="3">
    <source>
        <dbReference type="Proteomes" id="UP000314982"/>
    </source>
</evidence>
<accession>A0A4W5JQY7</accession>
<organism evidence="2 3">
    <name type="scientific">Hucho hucho</name>
    <name type="common">huchen</name>
    <dbReference type="NCBI Taxonomy" id="62062"/>
    <lineage>
        <taxon>Eukaryota</taxon>
        <taxon>Metazoa</taxon>
        <taxon>Chordata</taxon>
        <taxon>Craniata</taxon>
        <taxon>Vertebrata</taxon>
        <taxon>Euteleostomi</taxon>
        <taxon>Actinopterygii</taxon>
        <taxon>Neopterygii</taxon>
        <taxon>Teleostei</taxon>
        <taxon>Protacanthopterygii</taxon>
        <taxon>Salmoniformes</taxon>
        <taxon>Salmonidae</taxon>
        <taxon>Salmoninae</taxon>
        <taxon>Hucho</taxon>
    </lineage>
</organism>
<keyword evidence="1" id="KW-0812">Transmembrane</keyword>
<keyword evidence="1" id="KW-1133">Transmembrane helix</keyword>
<dbReference type="STRING" id="62062.ENSHHUP00000002179"/>
<keyword evidence="1" id="KW-0472">Membrane</keyword>
<evidence type="ECO:0000256" key="1">
    <source>
        <dbReference type="SAM" id="Phobius"/>
    </source>
</evidence>
<protein>
    <submittedName>
        <fullName evidence="2">Uncharacterized protein</fullName>
    </submittedName>
</protein>
<reference evidence="2" key="3">
    <citation type="submission" date="2025-09" db="UniProtKB">
        <authorList>
            <consortium name="Ensembl"/>
        </authorList>
    </citation>
    <scope>IDENTIFICATION</scope>
</reference>
<keyword evidence="3" id="KW-1185">Reference proteome</keyword>
<dbReference type="AlphaFoldDB" id="A0A4W5JQY7"/>
<feature type="transmembrane region" description="Helical" evidence="1">
    <location>
        <begin position="15"/>
        <end position="32"/>
    </location>
</feature>
<evidence type="ECO:0000313" key="2">
    <source>
        <dbReference type="Ensembl" id="ENSHHUP00000002179.1"/>
    </source>
</evidence>
<reference evidence="3" key="1">
    <citation type="submission" date="2018-06" db="EMBL/GenBank/DDBJ databases">
        <title>Genome assembly of Danube salmon.</title>
        <authorList>
            <person name="Macqueen D.J."/>
            <person name="Gundappa M.K."/>
        </authorList>
    </citation>
    <scope>NUCLEOTIDE SEQUENCE [LARGE SCALE GENOMIC DNA]</scope>
</reference>
<proteinExistence type="predicted"/>
<reference evidence="2" key="2">
    <citation type="submission" date="2025-08" db="UniProtKB">
        <authorList>
            <consortium name="Ensembl"/>
        </authorList>
    </citation>
    <scope>IDENTIFICATION</scope>
</reference>
<name>A0A4W5JQY7_9TELE</name>
<dbReference type="Proteomes" id="UP000314982">
    <property type="component" value="Unassembled WGS sequence"/>
</dbReference>
<dbReference type="Ensembl" id="ENSHHUT00000002253.1">
    <property type="protein sequence ID" value="ENSHHUP00000002179.1"/>
    <property type="gene ID" value="ENSHHUG00000001390.1"/>
</dbReference>
<dbReference type="GeneTree" id="ENSGT01000000220463"/>
<sequence>RTPLWFPQWARETNIVKIVACCIYIFVTYIFGDSPYQGVNGFRGKPNNYSLKRVRTAYTSSQLVELEAFHLNCFLCHPRSSYHPWLKLQQKYYVSASVYSNSMKAQQKYGNTTPEYAPCSMQDNDSIFFIMLKMIHCDPNTSYLLGHNSSQERIKHALKLTHL</sequence>